<evidence type="ECO:0000256" key="1">
    <source>
        <dbReference type="ARBA" id="ARBA00001957"/>
    </source>
</evidence>
<organism evidence="10 11">
    <name type="scientific">Allocatelliglobosispora scoriae</name>
    <dbReference type="NCBI Taxonomy" id="643052"/>
    <lineage>
        <taxon>Bacteria</taxon>
        <taxon>Bacillati</taxon>
        <taxon>Actinomycetota</taxon>
        <taxon>Actinomycetes</taxon>
        <taxon>Micromonosporales</taxon>
        <taxon>Micromonosporaceae</taxon>
        <taxon>Allocatelliglobosispora</taxon>
    </lineage>
</organism>
<dbReference type="InterPro" id="IPR057326">
    <property type="entry name" value="KR_dom"/>
</dbReference>
<dbReference type="InterPro" id="IPR014030">
    <property type="entry name" value="Ketoacyl_synth_N"/>
</dbReference>
<dbReference type="Pfam" id="PF08990">
    <property type="entry name" value="Docking"/>
    <property type="match status" value="1"/>
</dbReference>
<dbReference type="Pfam" id="PF00698">
    <property type="entry name" value="Acyl_transf_1"/>
    <property type="match status" value="1"/>
</dbReference>
<evidence type="ECO:0000259" key="8">
    <source>
        <dbReference type="PROSITE" id="PS50075"/>
    </source>
</evidence>
<dbReference type="InterPro" id="IPR016035">
    <property type="entry name" value="Acyl_Trfase/lysoPLipase"/>
</dbReference>
<feature type="domain" description="Carrier" evidence="8">
    <location>
        <begin position="1514"/>
        <end position="1589"/>
    </location>
</feature>
<dbReference type="SUPFAM" id="SSF47336">
    <property type="entry name" value="ACP-like"/>
    <property type="match status" value="1"/>
</dbReference>
<dbReference type="Pfam" id="PF00109">
    <property type="entry name" value="ketoacyl-synt"/>
    <property type="match status" value="1"/>
</dbReference>
<dbReference type="InterPro" id="IPR020806">
    <property type="entry name" value="PKS_PP-bd"/>
</dbReference>
<dbReference type="Gene3D" id="3.40.47.10">
    <property type="match status" value="1"/>
</dbReference>
<evidence type="ECO:0000256" key="4">
    <source>
        <dbReference type="ARBA" id="ARBA00022679"/>
    </source>
</evidence>
<dbReference type="Pfam" id="PF08659">
    <property type="entry name" value="KR"/>
    <property type="match status" value="1"/>
</dbReference>
<evidence type="ECO:0000256" key="6">
    <source>
        <dbReference type="ARBA" id="ARBA00023268"/>
    </source>
</evidence>
<keyword evidence="7" id="KW-0012">Acyltransferase</keyword>
<dbReference type="InterPro" id="IPR009081">
    <property type="entry name" value="PP-bd_ACP"/>
</dbReference>
<dbReference type="GO" id="GO:0006633">
    <property type="term" value="P:fatty acid biosynthetic process"/>
    <property type="evidence" value="ECO:0007669"/>
    <property type="project" value="InterPro"/>
</dbReference>
<dbReference type="InterPro" id="IPR016039">
    <property type="entry name" value="Thiolase-like"/>
</dbReference>
<proteinExistence type="predicted"/>
<dbReference type="SUPFAM" id="SSF51735">
    <property type="entry name" value="NAD(P)-binding Rossmann-fold domains"/>
    <property type="match status" value="2"/>
</dbReference>
<dbReference type="Pfam" id="PF00550">
    <property type="entry name" value="PP-binding"/>
    <property type="match status" value="1"/>
</dbReference>
<dbReference type="InterPro" id="IPR006162">
    <property type="entry name" value="Ppantetheine_attach_site"/>
</dbReference>
<dbReference type="PROSITE" id="PS52004">
    <property type="entry name" value="KS3_2"/>
    <property type="match status" value="1"/>
</dbReference>
<dbReference type="GO" id="GO:0004315">
    <property type="term" value="F:3-oxoacyl-[acyl-carrier-protein] synthase activity"/>
    <property type="evidence" value="ECO:0007669"/>
    <property type="project" value="InterPro"/>
</dbReference>
<dbReference type="SUPFAM" id="SSF52151">
    <property type="entry name" value="FabD/lysophospholipase-like"/>
    <property type="match status" value="1"/>
</dbReference>
<dbReference type="InterPro" id="IPR050091">
    <property type="entry name" value="PKS_NRPS_Biosynth_Enz"/>
</dbReference>
<dbReference type="SMART" id="SM00823">
    <property type="entry name" value="PKS_PP"/>
    <property type="match status" value="1"/>
</dbReference>
<dbReference type="SUPFAM" id="SSF53901">
    <property type="entry name" value="Thiolase-like"/>
    <property type="match status" value="1"/>
</dbReference>
<keyword evidence="5" id="KW-0045">Antibiotic biosynthesis</keyword>
<dbReference type="PROSITE" id="PS50075">
    <property type="entry name" value="CARRIER"/>
    <property type="match status" value="1"/>
</dbReference>
<dbReference type="InterPro" id="IPR018201">
    <property type="entry name" value="Ketoacyl_synth_AS"/>
</dbReference>
<dbReference type="SMART" id="SM00822">
    <property type="entry name" value="PKS_KR"/>
    <property type="match status" value="1"/>
</dbReference>
<dbReference type="InterPro" id="IPR020841">
    <property type="entry name" value="PKS_Beta-ketoAc_synthase_dom"/>
</dbReference>
<dbReference type="CDD" id="cd00833">
    <property type="entry name" value="PKS"/>
    <property type="match status" value="1"/>
</dbReference>
<evidence type="ECO:0000256" key="7">
    <source>
        <dbReference type="ARBA" id="ARBA00023315"/>
    </source>
</evidence>
<name>A0A841C3S5_9ACTN</name>
<dbReference type="GO" id="GO:0033068">
    <property type="term" value="P:macrolide biosynthetic process"/>
    <property type="evidence" value="ECO:0007669"/>
    <property type="project" value="UniProtKB-ARBA"/>
</dbReference>
<dbReference type="InterPro" id="IPR015083">
    <property type="entry name" value="NorB/c/GfsB-D-like_docking"/>
</dbReference>
<gene>
    <name evidence="10" type="ORF">F4553_006915</name>
</gene>
<dbReference type="SUPFAM" id="SSF55048">
    <property type="entry name" value="Probable ACP-binding domain of malonyl-CoA ACP transacylase"/>
    <property type="match status" value="1"/>
</dbReference>
<sequence>MATEDKLREYLKRVTVDLTDARRRIAEADEARHEPIAIVGMACRYPGGDTVEEFWDLLRDGRSGVVEVPPSRWNVDDYYNPDRRVVGGVYTRHGGFLDDIAGWDAEFFGISPQEALRMDPHQRLLMELVWEGLENAGTSPTQLAGSRTGVMVGYMDSVQYGRLETERYGDTVTADPYFGPGVSASVAAGRLAYQFDFRGPTMTLDTACSSSLVGVHLAAQALRRGECDLAVAAGTFLIVHPDTYVLACATSMLSPDGRCKTFDSSADGYVLGEGGGIVVLERLSSALRNNRRIRGVLRGSAVNQDGRSNGLTAPSRSAQVEVIRQALIAAKVEPDDVDFVEAHGSGTHLGDAIELSALHDVFGGRSPQRPLHVGAVKTNIGHTQSAAGVAGLIKTVLSLENGLLPSNLHLNDLAGAVPPDGTIRPAGAAVPFVADGRRTIAGVSSFGWSGTNTHLVVEAPPVPAPTESDVDGPHTLTVSGASPAALRSQLERLSGWLAAHPELALTDVAHTLSVGRAGHDHRRAVAVTDRGDAIRRLADAAASAGVHRAKGRPRVAFLLPGIGDEYAGLGRELYATEPVYAAAVDRCVEIVEQRCGVDLRPAFAAAAVSATDFASLIGRGATAPADDPLHQAELAHPFQFTVEYALATLLAHWGVTPDVVVGYSLGEYVGACLAGVFTLADALYVVVERARLISAAPAGRMVAVAADEQTVRAAITASGAEVDIAALNGPSMTVLSGIAGEITAITARLTESGIACQPLRTAHAFHSSLLEPARGKLAALIDSVPRSAPAIDIVSNRTGATLTAAQATSSDYWAEHLVSAVRFADGVRHCAEQGINVFVELGAGQTLGGLARQNLTGPASGAILGTLPPMWSAGERPDARHELLSTCGRLWELGVDVDWSATRGGRGRTVTLPGYAFQRTRFWPEPGEAAARPAAAARHGEPADICYTPAWRHAVTGALPTALALPGPLVVFADRDGVGTALADLAAASGVSVVEVVAGAELRRDGRRLTIDPTVPEHYREAFAGLDGRGTVHVAHLWSLLTTAQDGTFAGDAELRGSIRDGVGSLLLAIQALGDLPGRPDVRLLTVSAGAGEILGADIPAPHRAGVHGLSRVAQHEYPGLTWTGVDLDPAVIGVATDRPADLATAAGQRAGTPSAGSTTPLVPAAVPRAGIAAAAAQLAYELVGAPVEAHGAVAGWRRGRRWIQDWAIVSTSDEPTPTWRADGVYLITGGTRGLGLGLARHLVRAGVKRLALVSRTPLLDPARDGDPRVVQSRRDVAELEAAGVEVLLLTADVGVGDQLRAALRRCREHFGALHGVVHVAGLPASGMVARGTLGTTETVLAPKVLAMGPLAELVGPGTPAQERPELLVLYSSAITAFGGIGEGDYCAANSVLDAYGAALSATAPSTRVVTVAWGPWLHDDWQVNAAGGSGGGLAERAGDYRRRFGFADEAGCALLDRVVASGHGSVVAVRQPMSEALREWSAMIDIDALVGASSPLPSGERFPRPQLRTEFVAPRSDLETLIAGVWQAYLGIDRVGVHDPFFDLGGNSLVGMAMVHAVEKELDTPIAPAVLFEHPTVAEFAAALKRAETGEDNTQHLLAISSDRGQRRRRAARPGNRK</sequence>
<dbReference type="InterPro" id="IPR014031">
    <property type="entry name" value="Ketoacyl_synth_C"/>
</dbReference>
<dbReference type="SMART" id="SM01294">
    <property type="entry name" value="PKS_PP_betabranch"/>
    <property type="match status" value="1"/>
</dbReference>
<evidence type="ECO:0000256" key="2">
    <source>
        <dbReference type="ARBA" id="ARBA00022450"/>
    </source>
</evidence>
<feature type="domain" description="Ketosynthase family 3 (KS3)" evidence="9">
    <location>
        <begin position="33"/>
        <end position="459"/>
    </location>
</feature>
<dbReference type="Gene3D" id="3.30.70.3290">
    <property type="match status" value="1"/>
</dbReference>
<dbReference type="Gene3D" id="3.40.366.10">
    <property type="entry name" value="Malonyl-Coenzyme A Acyl Carrier Protein, domain 2"/>
    <property type="match status" value="1"/>
</dbReference>
<keyword evidence="3" id="KW-0597">Phosphoprotein</keyword>
<dbReference type="InterPro" id="IPR036291">
    <property type="entry name" value="NAD(P)-bd_dom_sf"/>
</dbReference>
<dbReference type="SMART" id="SM00827">
    <property type="entry name" value="PKS_AT"/>
    <property type="match status" value="1"/>
</dbReference>
<evidence type="ECO:0000313" key="11">
    <source>
        <dbReference type="Proteomes" id="UP000587527"/>
    </source>
</evidence>
<comment type="caution">
    <text evidence="10">The sequence shown here is derived from an EMBL/GenBank/DDBJ whole genome shotgun (WGS) entry which is preliminary data.</text>
</comment>
<dbReference type="InterPro" id="IPR036299">
    <property type="entry name" value="Polyketide_synth_docking_sf"/>
</dbReference>
<dbReference type="PANTHER" id="PTHR43775:SF51">
    <property type="entry name" value="INACTIVE PHENOLPHTHIOCEROL SYNTHESIS POLYKETIDE SYNTHASE TYPE I PKS1-RELATED"/>
    <property type="match status" value="1"/>
</dbReference>
<dbReference type="SUPFAM" id="SSF101173">
    <property type="entry name" value="Docking domain B of the erythromycin polyketide synthase (DEBS)"/>
    <property type="match status" value="1"/>
</dbReference>
<protein>
    <submittedName>
        <fullName evidence="10">Acyl transferase domain-containing protein</fullName>
    </submittedName>
</protein>
<dbReference type="InterPro" id="IPR014043">
    <property type="entry name" value="Acyl_transferase_dom"/>
</dbReference>
<evidence type="ECO:0000256" key="3">
    <source>
        <dbReference type="ARBA" id="ARBA00022553"/>
    </source>
</evidence>
<dbReference type="InterPro" id="IPR036736">
    <property type="entry name" value="ACP-like_sf"/>
</dbReference>
<dbReference type="InterPro" id="IPR001227">
    <property type="entry name" value="Ac_transferase_dom_sf"/>
</dbReference>
<dbReference type="GO" id="GO:0031177">
    <property type="term" value="F:phosphopantetheine binding"/>
    <property type="evidence" value="ECO:0007669"/>
    <property type="project" value="InterPro"/>
</dbReference>
<evidence type="ECO:0000313" key="10">
    <source>
        <dbReference type="EMBL" id="MBB5873481.1"/>
    </source>
</evidence>
<keyword evidence="4 10" id="KW-0808">Transferase</keyword>
<dbReference type="Pfam" id="PF02801">
    <property type="entry name" value="Ketoacyl-synt_C"/>
    <property type="match status" value="1"/>
</dbReference>
<dbReference type="PROSITE" id="PS00606">
    <property type="entry name" value="KS3_1"/>
    <property type="match status" value="1"/>
</dbReference>
<dbReference type="SMART" id="SM00825">
    <property type="entry name" value="PKS_KS"/>
    <property type="match status" value="1"/>
</dbReference>
<dbReference type="EMBL" id="JACHMN010000003">
    <property type="protein sequence ID" value="MBB5873481.1"/>
    <property type="molecule type" value="Genomic_DNA"/>
</dbReference>
<comment type="cofactor">
    <cofactor evidence="1">
        <name>pantetheine 4'-phosphate</name>
        <dbReference type="ChEBI" id="CHEBI:47942"/>
    </cofactor>
</comment>
<accession>A0A841C3S5</accession>
<dbReference type="Pfam" id="PF22621">
    <property type="entry name" value="CurL-like_PKS_C"/>
    <property type="match status" value="1"/>
</dbReference>
<dbReference type="GO" id="GO:0004312">
    <property type="term" value="F:fatty acid synthase activity"/>
    <property type="evidence" value="ECO:0007669"/>
    <property type="project" value="TreeGrafter"/>
</dbReference>
<dbReference type="RefSeq" id="WP_184844764.1">
    <property type="nucleotide sequence ID" value="NZ_JACHMN010000003.1"/>
</dbReference>
<dbReference type="InterPro" id="IPR029058">
    <property type="entry name" value="AB_hydrolase_fold"/>
</dbReference>
<keyword evidence="2" id="KW-0596">Phosphopantetheine</keyword>
<dbReference type="InterPro" id="IPR016036">
    <property type="entry name" value="Malonyl_transacylase_ACP-bd"/>
</dbReference>
<dbReference type="PANTHER" id="PTHR43775">
    <property type="entry name" value="FATTY ACID SYNTHASE"/>
    <property type="match status" value="1"/>
</dbReference>
<dbReference type="PROSITE" id="PS00012">
    <property type="entry name" value="PHOSPHOPANTETHEINE"/>
    <property type="match status" value="1"/>
</dbReference>
<dbReference type="Gene3D" id="3.40.50.1820">
    <property type="entry name" value="alpha/beta hydrolase"/>
    <property type="match status" value="1"/>
</dbReference>
<evidence type="ECO:0000259" key="9">
    <source>
        <dbReference type="PROSITE" id="PS52004"/>
    </source>
</evidence>
<dbReference type="FunFam" id="3.40.47.10:FF:000019">
    <property type="entry name" value="Polyketide synthase type I"/>
    <property type="match status" value="1"/>
</dbReference>
<reference evidence="10 11" key="1">
    <citation type="submission" date="2020-08" db="EMBL/GenBank/DDBJ databases">
        <title>Sequencing the genomes of 1000 actinobacteria strains.</title>
        <authorList>
            <person name="Klenk H.-P."/>
        </authorList>
    </citation>
    <scope>NUCLEOTIDE SEQUENCE [LARGE SCALE GENOMIC DNA]</scope>
    <source>
        <strain evidence="10 11">DSM 45362</strain>
    </source>
</reference>
<keyword evidence="6" id="KW-0511">Multifunctional enzyme</keyword>
<dbReference type="Proteomes" id="UP000587527">
    <property type="component" value="Unassembled WGS sequence"/>
</dbReference>
<dbReference type="Gene3D" id="3.40.50.720">
    <property type="entry name" value="NAD(P)-binding Rossmann-like Domain"/>
    <property type="match status" value="1"/>
</dbReference>
<keyword evidence="11" id="KW-1185">Reference proteome</keyword>
<dbReference type="InterPro" id="IPR013968">
    <property type="entry name" value="PKS_KR"/>
</dbReference>
<evidence type="ECO:0000256" key="5">
    <source>
        <dbReference type="ARBA" id="ARBA00023194"/>
    </source>
</evidence>